<dbReference type="EMBL" id="JASCZI010241668">
    <property type="protein sequence ID" value="MED6204132.1"/>
    <property type="molecule type" value="Genomic_DNA"/>
</dbReference>
<dbReference type="Proteomes" id="UP001341840">
    <property type="component" value="Unassembled WGS sequence"/>
</dbReference>
<organism evidence="1 2">
    <name type="scientific">Stylosanthes scabra</name>
    <dbReference type="NCBI Taxonomy" id="79078"/>
    <lineage>
        <taxon>Eukaryota</taxon>
        <taxon>Viridiplantae</taxon>
        <taxon>Streptophyta</taxon>
        <taxon>Embryophyta</taxon>
        <taxon>Tracheophyta</taxon>
        <taxon>Spermatophyta</taxon>
        <taxon>Magnoliopsida</taxon>
        <taxon>eudicotyledons</taxon>
        <taxon>Gunneridae</taxon>
        <taxon>Pentapetalae</taxon>
        <taxon>rosids</taxon>
        <taxon>fabids</taxon>
        <taxon>Fabales</taxon>
        <taxon>Fabaceae</taxon>
        <taxon>Papilionoideae</taxon>
        <taxon>50 kb inversion clade</taxon>
        <taxon>dalbergioids sensu lato</taxon>
        <taxon>Dalbergieae</taxon>
        <taxon>Pterocarpus clade</taxon>
        <taxon>Stylosanthes</taxon>
    </lineage>
</organism>
<reference evidence="1 2" key="1">
    <citation type="journal article" date="2023" name="Plants (Basel)">
        <title>Bridging the Gap: Combining Genomics and Transcriptomics Approaches to Understand Stylosanthes scabra, an Orphan Legume from the Brazilian Caatinga.</title>
        <authorList>
            <person name="Ferreira-Neto J.R.C."/>
            <person name="da Silva M.D."/>
            <person name="Binneck E."/>
            <person name="de Melo N.F."/>
            <person name="da Silva R.H."/>
            <person name="de Melo A.L.T.M."/>
            <person name="Pandolfi V."/>
            <person name="Bustamante F.O."/>
            <person name="Brasileiro-Vidal A.C."/>
            <person name="Benko-Iseppon A.M."/>
        </authorList>
    </citation>
    <scope>NUCLEOTIDE SEQUENCE [LARGE SCALE GENOMIC DNA]</scope>
    <source>
        <tissue evidence="1">Leaves</tissue>
    </source>
</reference>
<proteinExistence type="predicted"/>
<gene>
    <name evidence="1" type="ORF">PIB30_006197</name>
</gene>
<evidence type="ECO:0000313" key="1">
    <source>
        <dbReference type="EMBL" id="MED6204132.1"/>
    </source>
</evidence>
<accession>A0ABU6Y0V6</accession>
<protein>
    <submittedName>
        <fullName evidence="1">Uncharacterized protein</fullName>
    </submittedName>
</protein>
<comment type="caution">
    <text evidence="1">The sequence shown here is derived from an EMBL/GenBank/DDBJ whole genome shotgun (WGS) entry which is preliminary data.</text>
</comment>
<sequence length="101" mass="11030">MANYEFGWHWEIQWPHDFPNPPSYSSQRLCASSSSVAAAHEDPYNFASQPRDSDSGTAIATTSIALKPSSSVSSGMRLSRFPSALDRQRVALCPNGGPRTE</sequence>
<name>A0ABU6Y0V6_9FABA</name>
<evidence type="ECO:0000313" key="2">
    <source>
        <dbReference type="Proteomes" id="UP001341840"/>
    </source>
</evidence>
<keyword evidence="2" id="KW-1185">Reference proteome</keyword>